<dbReference type="Proteomes" id="UP000095283">
    <property type="component" value="Unplaced"/>
</dbReference>
<reference evidence="4" key="1">
    <citation type="submission" date="2016-11" db="UniProtKB">
        <authorList>
            <consortium name="WormBaseParasite"/>
        </authorList>
    </citation>
    <scope>IDENTIFICATION</scope>
</reference>
<dbReference type="GO" id="GO:0006811">
    <property type="term" value="P:monoatomic ion transport"/>
    <property type="evidence" value="ECO:0007669"/>
    <property type="project" value="InterPro"/>
</dbReference>
<dbReference type="SUPFAM" id="SSF90112">
    <property type="entry name" value="Neurotransmitter-gated ion-channel transmembrane pore"/>
    <property type="match status" value="1"/>
</dbReference>
<keyword evidence="2" id="KW-1133">Transmembrane helix</keyword>
<dbReference type="InterPro" id="IPR038050">
    <property type="entry name" value="Neuro_actylchol_rec"/>
</dbReference>
<protein>
    <submittedName>
        <fullName evidence="4">Neur_chan_memb domain-containing protein</fullName>
    </submittedName>
</protein>
<dbReference type="InterPro" id="IPR036719">
    <property type="entry name" value="Neuro-gated_channel_TM_sf"/>
</dbReference>
<dbReference type="AlphaFoldDB" id="A0A1I7XRH1"/>
<accession>A0A1I7XRH1</accession>
<dbReference type="Gene3D" id="1.20.58.390">
    <property type="entry name" value="Neurotransmitter-gated ion-channel transmembrane domain"/>
    <property type="match status" value="1"/>
</dbReference>
<keyword evidence="2" id="KW-0812">Transmembrane</keyword>
<dbReference type="GO" id="GO:0016020">
    <property type="term" value="C:membrane"/>
    <property type="evidence" value="ECO:0007669"/>
    <property type="project" value="InterPro"/>
</dbReference>
<evidence type="ECO:0000256" key="1">
    <source>
        <dbReference type="SAM" id="MobiDB-lite"/>
    </source>
</evidence>
<keyword evidence="3" id="KW-1185">Reference proteome</keyword>
<feature type="region of interest" description="Disordered" evidence="1">
    <location>
        <begin position="1"/>
        <end position="74"/>
    </location>
</feature>
<proteinExistence type="predicted"/>
<name>A0A1I7XRH1_HETBA</name>
<feature type="compositionally biased region" description="Pro residues" evidence="1">
    <location>
        <begin position="17"/>
        <end position="27"/>
    </location>
</feature>
<evidence type="ECO:0000256" key="2">
    <source>
        <dbReference type="SAM" id="Phobius"/>
    </source>
</evidence>
<sequence>MPPTTTNEFLLKSPSAPIVPPPPPPPVTARSAEDTTNSSQKARRNWQRLAKKASSRRGYKNPRPAPLALPRPPSIIKDDPMPLMQCLSALSTTENSLLESKLKRRYALEWEYLATVLDRLLLIVFSLVVFFVTFLMILHTNPVIPWREVIEGIADGKRPEGDTTGRD</sequence>
<feature type="compositionally biased region" description="Basic residues" evidence="1">
    <location>
        <begin position="41"/>
        <end position="60"/>
    </location>
</feature>
<evidence type="ECO:0000313" key="3">
    <source>
        <dbReference type="Proteomes" id="UP000095283"/>
    </source>
</evidence>
<feature type="transmembrane region" description="Helical" evidence="2">
    <location>
        <begin position="120"/>
        <end position="138"/>
    </location>
</feature>
<organism evidence="3 4">
    <name type="scientific">Heterorhabditis bacteriophora</name>
    <name type="common">Entomopathogenic nematode worm</name>
    <dbReference type="NCBI Taxonomy" id="37862"/>
    <lineage>
        <taxon>Eukaryota</taxon>
        <taxon>Metazoa</taxon>
        <taxon>Ecdysozoa</taxon>
        <taxon>Nematoda</taxon>
        <taxon>Chromadorea</taxon>
        <taxon>Rhabditida</taxon>
        <taxon>Rhabditina</taxon>
        <taxon>Rhabditomorpha</taxon>
        <taxon>Strongyloidea</taxon>
        <taxon>Heterorhabditidae</taxon>
        <taxon>Heterorhabditis</taxon>
    </lineage>
</organism>
<dbReference type="WBParaSite" id="Hba_20406">
    <property type="protein sequence ID" value="Hba_20406"/>
    <property type="gene ID" value="Hba_20406"/>
</dbReference>
<feature type="compositionally biased region" description="Pro residues" evidence="1">
    <location>
        <begin position="63"/>
        <end position="73"/>
    </location>
</feature>
<keyword evidence="2" id="KW-0472">Membrane</keyword>
<evidence type="ECO:0000313" key="4">
    <source>
        <dbReference type="WBParaSite" id="Hba_20406"/>
    </source>
</evidence>